<dbReference type="GO" id="GO:0006487">
    <property type="term" value="P:protein N-linked glycosylation"/>
    <property type="evidence" value="ECO:0007669"/>
    <property type="project" value="TreeGrafter"/>
</dbReference>
<dbReference type="Proteomes" id="UP001175000">
    <property type="component" value="Unassembled WGS sequence"/>
</dbReference>
<gene>
    <name evidence="3" type="ORF">B0T14DRAFT_565689</name>
</gene>
<dbReference type="InterPro" id="IPR029044">
    <property type="entry name" value="Nucleotide-diphossugar_trans"/>
</dbReference>
<keyword evidence="4" id="KW-1185">Reference proteome</keyword>
<comment type="caution">
    <text evidence="3">The sequence shown here is derived from an EMBL/GenBank/DDBJ whole genome shotgun (WGS) entry which is preliminary data.</text>
</comment>
<evidence type="ECO:0000313" key="3">
    <source>
        <dbReference type="EMBL" id="KAK0624415.1"/>
    </source>
</evidence>
<reference evidence="3" key="1">
    <citation type="submission" date="2023-06" db="EMBL/GenBank/DDBJ databases">
        <title>Genome-scale phylogeny and comparative genomics of the fungal order Sordariales.</title>
        <authorList>
            <consortium name="Lawrence Berkeley National Laboratory"/>
            <person name="Hensen N."/>
            <person name="Bonometti L."/>
            <person name="Westerberg I."/>
            <person name="Brannstrom I.O."/>
            <person name="Guillou S."/>
            <person name="Cros-Aarteil S."/>
            <person name="Calhoun S."/>
            <person name="Haridas S."/>
            <person name="Kuo A."/>
            <person name="Mondo S."/>
            <person name="Pangilinan J."/>
            <person name="Riley R."/>
            <person name="Labutti K."/>
            <person name="Andreopoulos B."/>
            <person name="Lipzen A."/>
            <person name="Chen C."/>
            <person name="Yanf M."/>
            <person name="Daum C."/>
            <person name="Ng V."/>
            <person name="Clum A."/>
            <person name="Steindorff A."/>
            <person name="Ohm R."/>
            <person name="Martin F."/>
            <person name="Silar P."/>
            <person name="Natvig D."/>
            <person name="Lalanne C."/>
            <person name="Gautier V."/>
            <person name="Ament-Velasquez S.L."/>
            <person name="Kruys A."/>
            <person name="Hutchinson M.I."/>
            <person name="Powell A.J."/>
            <person name="Barry K."/>
            <person name="Miller A.N."/>
            <person name="Grigoriev I.V."/>
            <person name="Debuchy R."/>
            <person name="Gladieux P."/>
            <person name="Thoren M.H."/>
            <person name="Johannesson H."/>
        </authorList>
    </citation>
    <scope>NUCLEOTIDE SEQUENCE</scope>
    <source>
        <strain evidence="3">CBS 606.72</strain>
    </source>
</reference>
<organism evidence="3 4">
    <name type="scientific">Immersiella caudata</name>
    <dbReference type="NCBI Taxonomy" id="314043"/>
    <lineage>
        <taxon>Eukaryota</taxon>
        <taxon>Fungi</taxon>
        <taxon>Dikarya</taxon>
        <taxon>Ascomycota</taxon>
        <taxon>Pezizomycotina</taxon>
        <taxon>Sordariomycetes</taxon>
        <taxon>Sordariomycetidae</taxon>
        <taxon>Sordariales</taxon>
        <taxon>Lasiosphaeriaceae</taxon>
        <taxon>Immersiella</taxon>
    </lineage>
</organism>
<sequence length="271" mass="29933">MSPIPAKIWQILLPERPEQDTRLPNPAGPGEAQSWTSLNPNHTYTLLDQHNASAFVRSHFSHTNPDLVKLYLALPDVRMKSDLLRYLVLDIEGGVYSDLDTVALKPISDWIPPSMHNATKLVVGIVASSRDGARWANTTQPAQFCQWMIAAAPGHPAFRKMIERVQKSMAELSESYRLPVVELNPTRDEIMNSTGSAAWTEVVLEVLQGYGEALKSRKDLALLTEPRLIGDILVLPPDALSLGLDHSNTTSHASRPEAALVEHLSPGTRRT</sequence>
<evidence type="ECO:0000256" key="2">
    <source>
        <dbReference type="SAM" id="MobiDB-lite"/>
    </source>
</evidence>
<dbReference type="AlphaFoldDB" id="A0AA39WZD9"/>
<dbReference type="GO" id="GO:0000136">
    <property type="term" value="C:mannan polymerase complex"/>
    <property type="evidence" value="ECO:0007669"/>
    <property type="project" value="TreeGrafter"/>
</dbReference>
<evidence type="ECO:0008006" key="5">
    <source>
        <dbReference type="Google" id="ProtNLM"/>
    </source>
</evidence>
<dbReference type="GO" id="GO:0000009">
    <property type="term" value="F:alpha-1,6-mannosyltransferase activity"/>
    <property type="evidence" value="ECO:0007669"/>
    <property type="project" value="InterPro"/>
</dbReference>
<evidence type="ECO:0000313" key="4">
    <source>
        <dbReference type="Proteomes" id="UP001175000"/>
    </source>
</evidence>
<protein>
    <recommendedName>
        <fullName evidence="5">Initiation-specific alpha-1,6-mannosyltransferase</fullName>
    </recommendedName>
</protein>
<dbReference type="InterPro" id="IPR039367">
    <property type="entry name" value="Och1-like"/>
</dbReference>
<feature type="region of interest" description="Disordered" evidence="2">
    <location>
        <begin position="246"/>
        <end position="271"/>
    </location>
</feature>
<dbReference type="Gene3D" id="3.90.550.20">
    <property type="match status" value="1"/>
</dbReference>
<comment type="similarity">
    <text evidence="1">Belongs to the glycosyltransferase 32 family.</text>
</comment>
<proteinExistence type="inferred from homology"/>
<name>A0AA39WZD9_9PEZI</name>
<dbReference type="EMBL" id="JAULSU010000003">
    <property type="protein sequence ID" value="KAK0624415.1"/>
    <property type="molecule type" value="Genomic_DNA"/>
</dbReference>
<dbReference type="SUPFAM" id="SSF53448">
    <property type="entry name" value="Nucleotide-diphospho-sugar transferases"/>
    <property type="match status" value="1"/>
</dbReference>
<dbReference type="PANTHER" id="PTHR31834">
    <property type="entry name" value="INITIATION-SPECIFIC ALPHA-1,6-MANNOSYLTRANSFERASE"/>
    <property type="match status" value="1"/>
</dbReference>
<dbReference type="InterPro" id="IPR007577">
    <property type="entry name" value="GlycoTrfase_DXD_sugar-bd_CS"/>
</dbReference>
<dbReference type="PANTHER" id="PTHR31834:SF1">
    <property type="entry name" value="INITIATION-SPECIFIC ALPHA-1,6-MANNOSYLTRANSFERASE"/>
    <property type="match status" value="1"/>
</dbReference>
<evidence type="ECO:0000256" key="1">
    <source>
        <dbReference type="ARBA" id="ARBA00009003"/>
    </source>
</evidence>
<dbReference type="Pfam" id="PF04488">
    <property type="entry name" value="Gly_transf_sug"/>
    <property type="match status" value="1"/>
</dbReference>
<accession>A0AA39WZD9</accession>